<dbReference type="InterPro" id="IPR037914">
    <property type="entry name" value="SpoVT-AbrB_sf"/>
</dbReference>
<evidence type="ECO:0000259" key="1">
    <source>
        <dbReference type="SMART" id="SM00966"/>
    </source>
</evidence>
<proteinExistence type="predicted"/>
<evidence type="ECO:0000313" key="2">
    <source>
        <dbReference type="EMBL" id="MBD8504363.1"/>
    </source>
</evidence>
<dbReference type="Proteomes" id="UP000603602">
    <property type="component" value="Unassembled WGS sequence"/>
</dbReference>
<gene>
    <name evidence="2" type="ORF">IFO67_15845</name>
</gene>
<dbReference type="InterPro" id="IPR007159">
    <property type="entry name" value="SpoVT-AbrB_dom"/>
</dbReference>
<feature type="domain" description="SpoVT-AbrB" evidence="1">
    <location>
        <begin position="6"/>
        <end position="51"/>
    </location>
</feature>
<dbReference type="SMART" id="SM00966">
    <property type="entry name" value="SpoVT_AbrB"/>
    <property type="match status" value="1"/>
</dbReference>
<reference evidence="3" key="1">
    <citation type="submission" date="2023-07" db="EMBL/GenBank/DDBJ databases">
        <title>Thauera sp. CAU 1555 isolated from sand of Yaerae Beach.</title>
        <authorList>
            <person name="Kim W."/>
        </authorList>
    </citation>
    <scope>NUCLEOTIDE SEQUENCE [LARGE SCALE GENOMIC DNA]</scope>
    <source>
        <strain evidence="3">CAU 1555</strain>
    </source>
</reference>
<dbReference type="Pfam" id="PF04014">
    <property type="entry name" value="MazE_antitoxin"/>
    <property type="match status" value="1"/>
</dbReference>
<name>A0ABR9BDD5_9RHOO</name>
<accession>A0ABR9BDD5</accession>
<keyword evidence="3" id="KW-1185">Reference proteome</keyword>
<dbReference type="SUPFAM" id="SSF89447">
    <property type="entry name" value="AbrB/MazE/MraZ-like"/>
    <property type="match status" value="1"/>
</dbReference>
<organism evidence="2 3">
    <name type="scientific">Thauera sedimentorum</name>
    <dbReference type="NCBI Taxonomy" id="2767595"/>
    <lineage>
        <taxon>Bacteria</taxon>
        <taxon>Pseudomonadati</taxon>
        <taxon>Pseudomonadota</taxon>
        <taxon>Betaproteobacteria</taxon>
        <taxon>Rhodocyclales</taxon>
        <taxon>Zoogloeaceae</taxon>
        <taxon>Thauera</taxon>
    </lineage>
</organism>
<comment type="caution">
    <text evidence="2">The sequence shown here is derived from an EMBL/GenBank/DDBJ whole genome shotgun (WGS) entry which is preliminary data.</text>
</comment>
<dbReference type="RefSeq" id="WP_187719108.1">
    <property type="nucleotide sequence ID" value="NZ_JACTAH010000002.1"/>
</dbReference>
<evidence type="ECO:0000313" key="3">
    <source>
        <dbReference type="Proteomes" id="UP000603602"/>
    </source>
</evidence>
<dbReference type="Gene3D" id="2.10.260.10">
    <property type="match status" value="1"/>
</dbReference>
<protein>
    <submittedName>
        <fullName evidence="2">PbsX family transcriptional regulator</fullName>
    </submittedName>
</protein>
<dbReference type="EMBL" id="JACYTO010000002">
    <property type="protein sequence ID" value="MBD8504363.1"/>
    <property type="molecule type" value="Genomic_DNA"/>
</dbReference>
<sequence length="84" mass="9048">MDLVIRRLGKAVGVILPPTLIASLNLKVGQQLKAEERDGVLLLRPQTKKYSLGELLALCEEQAPAPSDINAWDAAPFVGAEAVR</sequence>